<dbReference type="GeneID" id="184535"/>
<evidence type="ECO:0000256" key="2">
    <source>
        <dbReference type="ARBA" id="ARBA00022692"/>
    </source>
</evidence>
<keyword evidence="2 5" id="KW-0812">Transmembrane</keyword>
<evidence type="ECO:0000256" key="1">
    <source>
        <dbReference type="ARBA" id="ARBA00004141"/>
    </source>
</evidence>
<comment type="subcellular location">
    <subcellularLocation>
        <location evidence="1">Membrane</location>
        <topology evidence="1">Multi-pass membrane protein</topology>
    </subcellularLocation>
</comment>
<sequence>MPLSINLSLLPISHLIFIPICWFSVFLYLRVLYIIHQLRKNVFKSSFFLIIRMHAITDLLMFLYVELVARPRKYRVHNLFEAANDHWIPQLLWFSLTVIKNAMFLGYTVVAVNRCSEIFRFRNHVKFWSPTLILIVYLSEWLAPTIVLIPLFYTGNHNFSLIAAPSGGLFLRASPEFIKMCSRTSLYRYFASWSAHFCISSLLCIWCRLCRKLCQTHSSVLIDRNLQISTHQQT</sequence>
<dbReference type="InterPro" id="IPR019426">
    <property type="entry name" value="7TM_GPCR_serpentine_rcpt_Srv"/>
</dbReference>
<organism evidence="6 7">
    <name type="scientific">Caenorhabditis elegans</name>
    <dbReference type="NCBI Taxonomy" id="6239"/>
    <lineage>
        <taxon>Eukaryota</taxon>
        <taxon>Metazoa</taxon>
        <taxon>Ecdysozoa</taxon>
        <taxon>Nematoda</taxon>
        <taxon>Chromadorea</taxon>
        <taxon>Rhabditida</taxon>
        <taxon>Rhabditina</taxon>
        <taxon>Rhabditomorpha</taxon>
        <taxon>Rhabditoidea</taxon>
        <taxon>Rhabditidae</taxon>
        <taxon>Peloderinae</taxon>
        <taxon>Caenorhabditis</taxon>
    </lineage>
</organism>
<reference evidence="6 7" key="1">
    <citation type="journal article" date="1998" name="Science">
        <title>Genome sequence of the nematode C. elegans: a platform for investigating biology.</title>
        <authorList>
            <consortium name="The C. elegans sequencing consortium"/>
            <person name="Sulson J.E."/>
            <person name="Waterston R."/>
        </authorList>
    </citation>
    <scope>NUCLEOTIDE SEQUENCE [LARGE SCALE GENOMIC DNA]</scope>
    <source>
        <strain evidence="6 7">Bristol N2</strain>
    </source>
</reference>
<protein>
    <submittedName>
        <fullName evidence="6">Serpentine receptor class gamma</fullName>
    </submittedName>
</protein>
<dbReference type="OrthoDB" id="5838958at2759"/>
<evidence type="ECO:0000313" key="8">
    <source>
        <dbReference type="WormBase" id="F15E6.7b"/>
    </source>
</evidence>
<dbReference type="KEGG" id="cel:CELE_F15E6.7"/>
<dbReference type="EMBL" id="BX284604">
    <property type="protein sequence ID" value="CDH92979.1"/>
    <property type="molecule type" value="Genomic_DNA"/>
</dbReference>
<evidence type="ECO:0000313" key="7">
    <source>
        <dbReference type="Proteomes" id="UP000001940"/>
    </source>
</evidence>
<keyword evidence="4 5" id="KW-0472">Membrane</keyword>
<keyword evidence="6" id="KW-0675">Receptor</keyword>
<evidence type="ECO:0000256" key="5">
    <source>
        <dbReference type="SAM" id="Phobius"/>
    </source>
</evidence>
<evidence type="ECO:0000256" key="4">
    <source>
        <dbReference type="ARBA" id="ARBA00023136"/>
    </source>
</evidence>
<proteinExistence type="predicted"/>
<dbReference type="Bgee" id="WBGene00005715">
    <property type="expression patterns" value="Expressed in pharyngeal muscle cell (C elegans) and 1 other cell type or tissue"/>
</dbReference>
<dbReference type="CTD" id="184535"/>
<feature type="transmembrane region" description="Helical" evidence="5">
    <location>
        <begin position="47"/>
        <end position="67"/>
    </location>
</feature>
<gene>
    <name evidence="6 8" type="primary">srv-4</name>
    <name evidence="6" type="ORF">CELE_F15E6.7</name>
    <name evidence="8" type="ORF">F15E6.7</name>
</gene>
<dbReference type="InterPro" id="IPR051119">
    <property type="entry name" value="Nematode_SR-like"/>
</dbReference>
<feature type="transmembrane region" description="Helical" evidence="5">
    <location>
        <begin position="190"/>
        <end position="209"/>
    </location>
</feature>
<keyword evidence="7" id="KW-1185">Reference proteome</keyword>
<dbReference type="AGR" id="WB:WBGene00005715"/>
<keyword evidence="3 5" id="KW-1133">Transmembrane helix</keyword>
<feature type="transmembrane region" description="Helical" evidence="5">
    <location>
        <begin position="131"/>
        <end position="153"/>
    </location>
</feature>
<evidence type="ECO:0000256" key="3">
    <source>
        <dbReference type="ARBA" id="ARBA00022989"/>
    </source>
</evidence>
<feature type="transmembrane region" description="Helical" evidence="5">
    <location>
        <begin position="87"/>
        <end position="110"/>
    </location>
</feature>
<dbReference type="ExpressionAtlas" id="U4PDZ7">
    <property type="expression patterns" value="baseline and differential"/>
</dbReference>
<dbReference type="WormBase" id="F15E6.7b">
    <property type="protein sequence ID" value="CE48514"/>
    <property type="gene ID" value="WBGene00005715"/>
    <property type="gene designation" value="srv-4"/>
</dbReference>
<dbReference type="HOGENOM" id="CLU_1185958_0_0_1"/>
<dbReference type="AlphaFoldDB" id="U4PDZ7"/>
<feature type="transmembrane region" description="Helical" evidence="5">
    <location>
        <begin position="12"/>
        <end position="35"/>
    </location>
</feature>
<dbReference type="SMR" id="U4PDZ7"/>
<dbReference type="Proteomes" id="UP000001940">
    <property type="component" value="Chromosome IV"/>
</dbReference>
<dbReference type="GO" id="GO:0016020">
    <property type="term" value="C:membrane"/>
    <property type="evidence" value="ECO:0007669"/>
    <property type="project" value="UniProtKB-SubCell"/>
</dbReference>
<accession>U4PDZ7</accession>
<dbReference type="PANTHER" id="PTHR31627">
    <property type="entry name" value="SERPENTINE RECEPTOR CLASS GAMMA-RELATED"/>
    <property type="match status" value="1"/>
</dbReference>
<dbReference type="Pfam" id="PF10323">
    <property type="entry name" value="7TM_GPCR_Srv"/>
    <property type="match status" value="1"/>
</dbReference>
<evidence type="ECO:0000313" key="6">
    <source>
        <dbReference type="EMBL" id="CDH92979.1"/>
    </source>
</evidence>
<dbReference type="PANTHER" id="PTHR31627:SF14">
    <property type="entry name" value="SERPENTINE RECEPTOR, CLASS T-RELATED"/>
    <property type="match status" value="1"/>
</dbReference>
<name>U4PDZ7_CAEEL</name>
<dbReference type="RefSeq" id="NP_001294282.1">
    <property type="nucleotide sequence ID" value="NM_001307353.2"/>
</dbReference>